<accession>A0ACB0ID57</accession>
<name>A0ACB0ID57_TRIPR</name>
<organism evidence="1 2">
    <name type="scientific">Trifolium pratense</name>
    <name type="common">Red clover</name>
    <dbReference type="NCBI Taxonomy" id="57577"/>
    <lineage>
        <taxon>Eukaryota</taxon>
        <taxon>Viridiplantae</taxon>
        <taxon>Streptophyta</taxon>
        <taxon>Embryophyta</taxon>
        <taxon>Tracheophyta</taxon>
        <taxon>Spermatophyta</taxon>
        <taxon>Magnoliopsida</taxon>
        <taxon>eudicotyledons</taxon>
        <taxon>Gunneridae</taxon>
        <taxon>Pentapetalae</taxon>
        <taxon>rosids</taxon>
        <taxon>fabids</taxon>
        <taxon>Fabales</taxon>
        <taxon>Fabaceae</taxon>
        <taxon>Papilionoideae</taxon>
        <taxon>50 kb inversion clade</taxon>
        <taxon>NPAAA clade</taxon>
        <taxon>Hologalegina</taxon>
        <taxon>IRL clade</taxon>
        <taxon>Trifolieae</taxon>
        <taxon>Trifolium</taxon>
    </lineage>
</organism>
<comment type="caution">
    <text evidence="1">The sequence shown here is derived from an EMBL/GenBank/DDBJ whole genome shotgun (WGS) entry which is preliminary data.</text>
</comment>
<evidence type="ECO:0000313" key="1">
    <source>
        <dbReference type="EMBL" id="CAJ2629833.1"/>
    </source>
</evidence>
<proteinExistence type="predicted"/>
<sequence length="475" mass="53647">MIVLQRPFEKIRDIDNSKSLWRVAVRVKDLWIVRHAKSTKHHTEMVLCDDLGDEIQMTVPTDLHEKCKTQFHVNMTCTIQNFDVEKNNLSVKACEHKFKLIWTGGSFIEDVNEHKIPKPGFKFKDFADIKNGIVRSDLLIDQFELGISNVWNGTQLFINDDIPEIIAFKESLSAEESCGNQSQQLSCQSQMLTQSSPMTQQSSGDKFLNNALILPLPQILALPEPASCVTVVTTNKILPTKFGWYYKLCGQCPRSAKGDTLPLKCEKDHETYVINLRYKIDVEAEYEGVKTTLVFWDRECNELIGHTAAELHTMMVEGGITNPLVYPVQLDNFMKKTLACKIKLQLPWGNYSVQGAKADQTIIQKVLDHFPKNEGTSKLAIASSENIELEEVSASDQMIEDQKSDKDEDFVFPTVNLSDSSEYDPDHIPLTPAKRTATNQSVPQDLADALPPTKSSSSKTTLKQLKKNIKREKNP</sequence>
<reference evidence="1" key="1">
    <citation type="submission" date="2023-10" db="EMBL/GenBank/DDBJ databases">
        <authorList>
            <person name="Rodriguez Cubillos JULIANA M."/>
            <person name="De Vega J."/>
        </authorList>
    </citation>
    <scope>NUCLEOTIDE SEQUENCE</scope>
</reference>
<dbReference type="EMBL" id="CASHSV030000001">
    <property type="protein sequence ID" value="CAJ2629833.1"/>
    <property type="molecule type" value="Genomic_DNA"/>
</dbReference>
<dbReference type="Proteomes" id="UP001177021">
    <property type="component" value="Unassembled WGS sequence"/>
</dbReference>
<keyword evidence="2" id="KW-1185">Reference proteome</keyword>
<protein>
    <submittedName>
        <fullName evidence="1">Uncharacterized protein</fullName>
    </submittedName>
</protein>
<evidence type="ECO:0000313" key="2">
    <source>
        <dbReference type="Proteomes" id="UP001177021"/>
    </source>
</evidence>
<gene>
    <name evidence="1" type="ORF">MILVUS5_LOCUS1737</name>
</gene>